<dbReference type="EMBL" id="SNYS01000005">
    <property type="protein sequence ID" value="TDQ71058.1"/>
    <property type="molecule type" value="Genomic_DNA"/>
</dbReference>
<protein>
    <recommendedName>
        <fullName evidence="4">tRNA_anti-like</fullName>
    </recommendedName>
</protein>
<proteinExistence type="predicted"/>
<comment type="caution">
    <text evidence="2">The sequence shown here is derived from an EMBL/GenBank/DDBJ whole genome shotgun (WGS) entry which is preliminary data.</text>
</comment>
<dbReference type="Proteomes" id="UP000294855">
    <property type="component" value="Unassembled WGS sequence"/>
</dbReference>
<keyword evidence="1" id="KW-0472">Membrane</keyword>
<name>A0A484F6S3_9EURY</name>
<keyword evidence="1" id="KW-0812">Transmembrane</keyword>
<feature type="transmembrane region" description="Helical" evidence="1">
    <location>
        <begin position="7"/>
        <end position="26"/>
    </location>
</feature>
<dbReference type="RefSeq" id="WP_133516640.1">
    <property type="nucleotide sequence ID" value="NZ_JAHDUW010000001.1"/>
</dbReference>
<keyword evidence="3" id="KW-1185">Reference proteome</keyword>
<organism evidence="2 3">
    <name type="scientific">Methanimicrococcus blatticola</name>
    <dbReference type="NCBI Taxonomy" id="91560"/>
    <lineage>
        <taxon>Archaea</taxon>
        <taxon>Methanobacteriati</taxon>
        <taxon>Methanobacteriota</taxon>
        <taxon>Stenosarchaea group</taxon>
        <taxon>Methanomicrobia</taxon>
        <taxon>Methanosarcinales</taxon>
        <taxon>Methanosarcinaceae</taxon>
        <taxon>Methanimicrococcus</taxon>
    </lineage>
</organism>
<evidence type="ECO:0000313" key="3">
    <source>
        <dbReference type="Proteomes" id="UP000294855"/>
    </source>
</evidence>
<reference evidence="2 3" key="1">
    <citation type="submission" date="2019-03" db="EMBL/GenBank/DDBJ databases">
        <title>Genomic Encyclopedia of Type Strains, Phase IV (KMG-IV): sequencing the most valuable type-strain genomes for metagenomic binning, comparative biology and taxonomic classification.</title>
        <authorList>
            <person name="Goeker M."/>
        </authorList>
    </citation>
    <scope>NUCLEOTIDE SEQUENCE [LARGE SCALE GENOMIC DNA]</scope>
    <source>
        <strain evidence="2 3">DSM 13328</strain>
    </source>
</reference>
<accession>A0A484F6S3</accession>
<evidence type="ECO:0000256" key="1">
    <source>
        <dbReference type="SAM" id="Phobius"/>
    </source>
</evidence>
<gene>
    <name evidence="2" type="ORF">C7391_0157</name>
</gene>
<evidence type="ECO:0000313" key="2">
    <source>
        <dbReference type="EMBL" id="TDQ71058.1"/>
    </source>
</evidence>
<keyword evidence="1" id="KW-1133">Transmembrane helix</keyword>
<dbReference type="AlphaFoldDB" id="A0A484F6S3"/>
<evidence type="ECO:0008006" key="4">
    <source>
        <dbReference type="Google" id="ProtNLM"/>
    </source>
</evidence>
<dbReference type="OrthoDB" id="92368at2157"/>
<sequence length="132" mass="14509">MKTENKIVIILFLMAFSTVFLLYAVISADHASWTSAGENAVIPTVADVGKTVYAEGLVMSKKMTFKGEHLIVQMECDDHTVLPVFIPKSSGASAIYSKVDVDRRIGVKGSVEEYNGSLEIVLKNENDFHILN</sequence>